<reference evidence="2" key="1">
    <citation type="journal article" date="2019" name="Int. J. Syst. Evol. Microbiol.">
        <title>The Global Catalogue of Microorganisms (GCM) 10K type strain sequencing project: providing services to taxonomists for standard genome sequencing and annotation.</title>
        <authorList>
            <consortium name="The Broad Institute Genomics Platform"/>
            <consortium name="The Broad Institute Genome Sequencing Center for Infectious Disease"/>
            <person name="Wu L."/>
            <person name="Ma J."/>
        </authorList>
    </citation>
    <scope>NUCLEOTIDE SEQUENCE [LARGE SCALE GENOMIC DNA]</scope>
    <source>
        <strain evidence="2">CECT 7706</strain>
    </source>
</reference>
<gene>
    <name evidence="1" type="ORF">QWZ15_20050</name>
</gene>
<name>A0ABT8CBF7_9BACT</name>
<evidence type="ECO:0000313" key="2">
    <source>
        <dbReference type="Proteomes" id="UP001236663"/>
    </source>
</evidence>
<dbReference type="RefSeq" id="WP_262888544.1">
    <property type="nucleotide sequence ID" value="NZ_JAUFQS010000047.1"/>
</dbReference>
<organism evidence="1 2">
    <name type="scientific">Cyclobacterium jeungdonense</name>
    <dbReference type="NCBI Taxonomy" id="708087"/>
    <lineage>
        <taxon>Bacteria</taxon>
        <taxon>Pseudomonadati</taxon>
        <taxon>Bacteroidota</taxon>
        <taxon>Cytophagia</taxon>
        <taxon>Cytophagales</taxon>
        <taxon>Cyclobacteriaceae</taxon>
        <taxon>Cyclobacterium</taxon>
    </lineage>
</organism>
<protein>
    <submittedName>
        <fullName evidence="1">Uncharacterized protein</fullName>
    </submittedName>
</protein>
<sequence length="44" mass="5060">MDRTLVKIDYTLKEQKLAQYAKSLGHPVSIQILKILIDKPCSLF</sequence>
<keyword evidence="2" id="KW-1185">Reference proteome</keyword>
<evidence type="ECO:0000313" key="1">
    <source>
        <dbReference type="EMBL" id="MDN3690124.1"/>
    </source>
</evidence>
<comment type="caution">
    <text evidence="1">The sequence shown here is derived from an EMBL/GenBank/DDBJ whole genome shotgun (WGS) entry which is preliminary data.</text>
</comment>
<dbReference type="Proteomes" id="UP001236663">
    <property type="component" value="Unassembled WGS sequence"/>
</dbReference>
<accession>A0ABT8CBF7</accession>
<dbReference type="EMBL" id="JAUFQS010000047">
    <property type="protein sequence ID" value="MDN3690124.1"/>
    <property type="molecule type" value="Genomic_DNA"/>
</dbReference>
<proteinExistence type="predicted"/>